<dbReference type="RefSeq" id="WP_179500397.1">
    <property type="nucleotide sequence ID" value="NZ_JACCAA010000001.1"/>
</dbReference>
<evidence type="ECO:0000313" key="3">
    <source>
        <dbReference type="Proteomes" id="UP000540656"/>
    </source>
</evidence>
<dbReference type="AlphaFoldDB" id="A0A7Y9UVS2"/>
<feature type="region of interest" description="Disordered" evidence="1">
    <location>
        <begin position="1"/>
        <end position="100"/>
    </location>
</feature>
<comment type="caution">
    <text evidence="2">The sequence shown here is derived from an EMBL/GenBank/DDBJ whole genome shotgun (WGS) entry which is preliminary data.</text>
</comment>
<keyword evidence="3" id="KW-1185">Reference proteome</keyword>
<dbReference type="Proteomes" id="UP000540656">
    <property type="component" value="Unassembled WGS sequence"/>
</dbReference>
<name>A0A7Y9UVS2_9ACTN</name>
<protein>
    <submittedName>
        <fullName evidence="2">Uncharacterized protein</fullName>
    </submittedName>
</protein>
<evidence type="ECO:0000256" key="1">
    <source>
        <dbReference type="SAM" id="MobiDB-lite"/>
    </source>
</evidence>
<feature type="compositionally biased region" description="Low complexity" evidence="1">
    <location>
        <begin position="16"/>
        <end position="32"/>
    </location>
</feature>
<evidence type="ECO:0000313" key="2">
    <source>
        <dbReference type="EMBL" id="NYG58680.1"/>
    </source>
</evidence>
<gene>
    <name evidence="2" type="ORF">BJ980_001603</name>
</gene>
<proteinExistence type="predicted"/>
<organism evidence="2 3">
    <name type="scientific">Nocardioides daedukensis</name>
    <dbReference type="NCBI Taxonomy" id="634462"/>
    <lineage>
        <taxon>Bacteria</taxon>
        <taxon>Bacillati</taxon>
        <taxon>Actinomycetota</taxon>
        <taxon>Actinomycetes</taxon>
        <taxon>Propionibacteriales</taxon>
        <taxon>Nocardioidaceae</taxon>
        <taxon>Nocardioides</taxon>
    </lineage>
</organism>
<dbReference type="EMBL" id="JACCAA010000001">
    <property type="protein sequence ID" value="NYG58680.1"/>
    <property type="molecule type" value="Genomic_DNA"/>
</dbReference>
<accession>A0A7Y9UVS2</accession>
<reference evidence="2 3" key="1">
    <citation type="submission" date="2020-07" db="EMBL/GenBank/DDBJ databases">
        <title>Sequencing the genomes of 1000 actinobacteria strains.</title>
        <authorList>
            <person name="Klenk H.-P."/>
        </authorList>
    </citation>
    <scope>NUCLEOTIDE SEQUENCE [LARGE SCALE GENOMIC DNA]</scope>
    <source>
        <strain evidence="2 3">DSM 23819</strain>
    </source>
</reference>
<sequence length="100" mass="10645">MNDPRTPAGDGEVEEAAAQAPGPTGAGAADAESTSVEPTAESNPGEPTSVEPDWKRRKRLAEVFGEALPEVSREERAREGGDRKGTPDDWFRSQVPPHHG</sequence>
<feature type="compositionally biased region" description="Basic and acidic residues" evidence="1">
    <location>
        <begin position="71"/>
        <end position="91"/>
    </location>
</feature>
<feature type="compositionally biased region" description="Polar residues" evidence="1">
    <location>
        <begin position="33"/>
        <end position="46"/>
    </location>
</feature>